<evidence type="ECO:0000313" key="3">
    <source>
        <dbReference type="Proteomes" id="UP000232806"/>
    </source>
</evidence>
<accession>A0A2H4VA05</accession>
<dbReference type="RefSeq" id="WP_100904903.1">
    <property type="nucleotide sequence ID" value="NZ_CP017766.1"/>
</dbReference>
<dbReference type="Proteomes" id="UP000232806">
    <property type="component" value="Chromosome"/>
</dbReference>
<dbReference type="EMBL" id="CP017766">
    <property type="protein sequence ID" value="AUB54925.1"/>
    <property type="molecule type" value="Genomic_DNA"/>
</dbReference>
<dbReference type="Pfam" id="PF01939">
    <property type="entry name" value="NucS_C"/>
    <property type="match status" value="1"/>
</dbReference>
<dbReference type="GeneID" id="35120342"/>
<reference evidence="2 3" key="1">
    <citation type="submission" date="2016-10" db="EMBL/GenBank/DDBJ databases">
        <title>Comparative genomics between deep and shallow subseafloor isolates.</title>
        <authorList>
            <person name="Ishii S."/>
            <person name="Miller J.R."/>
            <person name="Sutton G."/>
            <person name="Suzuki S."/>
            <person name="Methe B."/>
            <person name="Inagaki F."/>
            <person name="Imachi H."/>
        </authorList>
    </citation>
    <scope>NUCLEOTIDE SEQUENCE [LARGE SCALE GENOMIC DNA]</scope>
    <source>
        <strain evidence="2 3">MO-MB1</strain>
    </source>
</reference>
<dbReference type="GO" id="GO:0003676">
    <property type="term" value="F:nucleic acid binding"/>
    <property type="evidence" value="ECO:0007669"/>
    <property type="project" value="InterPro"/>
</dbReference>
<gene>
    <name evidence="2" type="ORF">BK007_02075</name>
</gene>
<feature type="domain" description="Endonuclease NucS C-terminal" evidence="1">
    <location>
        <begin position="32"/>
        <end position="98"/>
    </location>
</feature>
<dbReference type="AlphaFoldDB" id="A0A2H4VA05"/>
<protein>
    <recommendedName>
        <fullName evidence="1">Endonuclease NucS C-terminal domain-containing protein</fullName>
    </recommendedName>
</protein>
<dbReference type="OrthoDB" id="102225at2157"/>
<sequence length="329" mass="38104">MTTEIGVWEIIDGKLESIDVSLAQAGKREVQDLEKWVKNNPIILGQDILIIGEQVRTKSGPLDLLGIDKSGNLIIIELKRDKLPREVIAQALDYVSDISSWDLDKVNEECIKYSQLSLEDYLNENFDDIKLEDLKVNENQRLLLVGFSIDEPLERMIEWLSNNFGVGLNAVILKYIQTKSGDEFIARTMIIPEDVEKERIRRTGNKIEPSDEPGNYEMDELKTLLQHYLAEKRATPQRIKKILLPLCLEKQVVTREMIKKELIRKEDVEDEGKAGLILTTISREIGIASRDYLRQIIEYERPNPWEKENYQLKGEYKPLIKELLEKLEI</sequence>
<organism evidence="2 3">
    <name type="scientific">Methanobacterium subterraneum</name>
    <dbReference type="NCBI Taxonomy" id="59277"/>
    <lineage>
        <taxon>Archaea</taxon>
        <taxon>Methanobacteriati</taxon>
        <taxon>Methanobacteriota</taxon>
        <taxon>Methanomada group</taxon>
        <taxon>Methanobacteria</taxon>
        <taxon>Methanobacteriales</taxon>
        <taxon>Methanobacteriaceae</taxon>
        <taxon>Methanobacterium</taxon>
    </lineage>
</organism>
<dbReference type="InterPro" id="IPR048301">
    <property type="entry name" value="NucS_C"/>
</dbReference>
<dbReference type="GO" id="GO:0004519">
    <property type="term" value="F:endonuclease activity"/>
    <property type="evidence" value="ECO:0007669"/>
    <property type="project" value="InterPro"/>
</dbReference>
<evidence type="ECO:0000313" key="2">
    <source>
        <dbReference type="EMBL" id="AUB54925.1"/>
    </source>
</evidence>
<evidence type="ECO:0000259" key="1">
    <source>
        <dbReference type="Pfam" id="PF01939"/>
    </source>
</evidence>
<proteinExistence type="predicted"/>
<dbReference type="Gene3D" id="3.40.1350.10">
    <property type="match status" value="1"/>
</dbReference>
<name>A0A2H4VA05_9EURY</name>
<dbReference type="InterPro" id="IPR011856">
    <property type="entry name" value="tRNA_endonuc-like_dom_sf"/>
</dbReference>